<dbReference type="GeneTree" id="ENSGT01050000244902"/>
<evidence type="ECO:0000259" key="19">
    <source>
        <dbReference type="PROSITE" id="PS50262"/>
    </source>
</evidence>
<reference evidence="20" key="3">
    <citation type="submission" date="2025-09" db="UniProtKB">
        <authorList>
            <consortium name="Ensembl"/>
        </authorList>
    </citation>
    <scope>IDENTIFICATION</scope>
</reference>
<dbReference type="FunFam" id="1.20.1070.10:FF:000101">
    <property type="entry name" value="Prostaglandin E2 receptor EP4 subtype"/>
    <property type="match status" value="1"/>
</dbReference>
<dbReference type="InterPro" id="IPR001244">
    <property type="entry name" value="Prostglndn_DP_rcpt"/>
</dbReference>
<dbReference type="CDD" id="cd15142">
    <property type="entry name" value="7tmA_PGE2_EP4"/>
    <property type="match status" value="1"/>
</dbReference>
<dbReference type="GO" id="GO:0050729">
    <property type="term" value="P:positive regulation of inflammatory response"/>
    <property type="evidence" value="ECO:0007669"/>
    <property type="project" value="Ensembl"/>
</dbReference>
<feature type="transmembrane region" description="Helical" evidence="18">
    <location>
        <begin position="306"/>
        <end position="329"/>
    </location>
</feature>
<dbReference type="InParanoid" id="F7G7Q4"/>
<comment type="subcellular location">
    <subcellularLocation>
        <location evidence="1">Cell membrane</location>
        <topology evidence="1">Multi-pass membrane protein</topology>
    </subcellularLocation>
</comment>
<evidence type="ECO:0000256" key="7">
    <source>
        <dbReference type="ARBA" id="ARBA00022989"/>
    </source>
</evidence>
<comment type="function">
    <text evidence="14">Receptor for prostaglandin E2 (PGE2). The activity of this receptor is mediated by G(s) proteins that stimulate adenylate cyclase. Has a relaxing effect on smooth muscle. May play an important role in regulating renal hemodynamics, intestinal epithelial transport, adrenal aldosterone secretion, and uterine function.</text>
</comment>
<feature type="transmembrane region" description="Helical" evidence="18">
    <location>
        <begin position="169"/>
        <end position="190"/>
    </location>
</feature>
<dbReference type="PRINTS" id="PR01788">
    <property type="entry name" value="PROSTANOIDR"/>
</dbReference>
<feature type="compositionally biased region" description="Polar residues" evidence="17">
    <location>
        <begin position="458"/>
        <end position="481"/>
    </location>
</feature>
<sequence length="521" mass="56716">MFISSLLIAHVFFHRSVFLGFHPRALSPLAIAMSSPANVSAIVAPGNQPGHLPPVTIPAVMFIFGVVGNLIAIVVLCKSRKEQKETTFYTLVCGLAVTDLLGTSLVSPVTIATYVKGEWPGGEGLCEYSTFILLFFGLSGLSIICAMSIERYLAINHAYFYSHYVDKKLAGLTLFAIYVSNVLFCALPSMGLGSSTLQFPNTWCFIDWRTNVTTHAAFSYMYAGFSSFLILVTVLCNVLVCMALIRMHRQFVRRTSLGTDSHHHAAAAVVSAASSSLASCSAVPRLSDFRRRRSFRRIAGAEIQMVILLIATSLVVLICSIPLVVRVFVNQLYQPEIEKDISKNLDLQAIRIASVNPILDPWIYILLRKTVLSKAIEKIKCLFCRIGGGHRERSGGNFNCTEGHRTSAMSSHSRSFISRELKEVSSTSQTLLYMPELSESGIGGRNLLPGAGPGLPPSDTTSLRTMRSSETSDSSQGQDSESVILVDEVGGNCRVAGPAHKGGSLQVTFPNEILNFSEKCI</sequence>
<keyword evidence="21" id="KW-1185">Reference proteome</keyword>
<dbReference type="FunCoup" id="F7G7Q4">
    <property type="interactions" value="1008"/>
</dbReference>
<evidence type="ECO:0000256" key="2">
    <source>
        <dbReference type="ARBA" id="ARBA00011094"/>
    </source>
</evidence>
<evidence type="ECO:0000256" key="3">
    <source>
        <dbReference type="ARBA" id="ARBA00019131"/>
    </source>
</evidence>
<dbReference type="GO" id="GO:2000420">
    <property type="term" value="P:negative regulation of eosinophil extravasation"/>
    <property type="evidence" value="ECO:0007669"/>
    <property type="project" value="Ensembl"/>
</dbReference>
<evidence type="ECO:0000256" key="5">
    <source>
        <dbReference type="ARBA" id="ARBA00022553"/>
    </source>
</evidence>
<evidence type="ECO:0000256" key="12">
    <source>
        <dbReference type="ARBA" id="ARBA00023180"/>
    </source>
</evidence>
<dbReference type="PANTHER" id="PTHR11866:SF6">
    <property type="entry name" value="PROSTAGLANDIN E2 RECEPTOR EP4 SUBTYPE"/>
    <property type="match status" value="1"/>
</dbReference>
<keyword evidence="4" id="KW-1003">Cell membrane</keyword>
<evidence type="ECO:0000256" key="4">
    <source>
        <dbReference type="ARBA" id="ARBA00022475"/>
    </source>
</evidence>
<dbReference type="InterPro" id="IPR001758">
    <property type="entry name" value="Prost_EP4_rcpt"/>
</dbReference>
<dbReference type="Proteomes" id="UP000002280">
    <property type="component" value="Chromosome 3"/>
</dbReference>
<dbReference type="SUPFAM" id="SSF81321">
    <property type="entry name" value="Family A G protein-coupled receptor-like"/>
    <property type="match status" value="1"/>
</dbReference>
<dbReference type="eggNOG" id="KOG3656">
    <property type="taxonomic scope" value="Eukaryota"/>
</dbReference>
<dbReference type="PRINTS" id="PR00586">
    <property type="entry name" value="PRSTNOIDEP4R"/>
</dbReference>
<gene>
    <name evidence="20" type="primary">PTGER4</name>
</gene>
<dbReference type="PRINTS" id="PR00428">
    <property type="entry name" value="PROSTAGLNDNR"/>
</dbReference>
<keyword evidence="6 16" id="KW-0812">Transmembrane</keyword>
<dbReference type="Bgee" id="ENSMODG00000020306">
    <property type="expression patterns" value="Expressed in endometrium and 16 other cell types or tissues"/>
</dbReference>
<evidence type="ECO:0000256" key="17">
    <source>
        <dbReference type="SAM" id="MobiDB-lite"/>
    </source>
</evidence>
<comment type="subunit">
    <text evidence="2">Interacts with FEM1A.</text>
</comment>
<dbReference type="GO" id="GO:0006955">
    <property type="term" value="P:immune response"/>
    <property type="evidence" value="ECO:0007669"/>
    <property type="project" value="Ensembl"/>
</dbReference>
<dbReference type="AlphaFoldDB" id="F7G7Q4"/>
<dbReference type="PROSITE" id="PS50262">
    <property type="entry name" value="G_PROTEIN_RECEP_F1_2"/>
    <property type="match status" value="1"/>
</dbReference>
<evidence type="ECO:0000256" key="14">
    <source>
        <dbReference type="ARBA" id="ARBA00025493"/>
    </source>
</evidence>
<evidence type="ECO:0000256" key="15">
    <source>
        <dbReference type="ARBA" id="ARBA00031869"/>
    </source>
</evidence>
<keyword evidence="8 16" id="KW-0297">G-protein coupled receptor</keyword>
<protein>
    <recommendedName>
        <fullName evidence="3">Prostaglandin E2 receptor EP4 subtype</fullName>
    </recommendedName>
    <alternativeName>
        <fullName evidence="15">Prostanoid EP4 receptor</fullName>
    </alternativeName>
</protein>
<feature type="transmembrane region" description="Helical" evidence="18">
    <location>
        <begin position="131"/>
        <end position="149"/>
    </location>
</feature>
<dbReference type="GO" id="GO:0007193">
    <property type="term" value="P:adenylate cyclase-inhibiting G protein-coupled receptor signaling pathway"/>
    <property type="evidence" value="ECO:0007669"/>
    <property type="project" value="Ensembl"/>
</dbReference>
<keyword evidence="7 18" id="KW-1133">Transmembrane helix</keyword>
<dbReference type="Pfam" id="PF00001">
    <property type="entry name" value="7tm_1"/>
    <property type="match status" value="1"/>
</dbReference>
<dbReference type="GO" id="GO:0007204">
    <property type="term" value="P:positive regulation of cytosolic calcium ion concentration"/>
    <property type="evidence" value="ECO:0000318"/>
    <property type="project" value="GO_Central"/>
</dbReference>
<dbReference type="GO" id="GO:0000165">
    <property type="term" value="P:MAPK cascade"/>
    <property type="evidence" value="ECO:0007669"/>
    <property type="project" value="Ensembl"/>
</dbReference>
<keyword evidence="10" id="KW-1015">Disulfide bond</keyword>
<dbReference type="GO" id="GO:0005886">
    <property type="term" value="C:plasma membrane"/>
    <property type="evidence" value="ECO:0000318"/>
    <property type="project" value="GO_Central"/>
</dbReference>
<dbReference type="InterPro" id="IPR000276">
    <property type="entry name" value="GPCR_Rhodpsn"/>
</dbReference>
<keyword evidence="5" id="KW-0597">Phosphoprotein</keyword>
<comment type="similarity">
    <text evidence="16">Belongs to the G-protein coupled receptor 1 family.</text>
</comment>
<evidence type="ECO:0000256" key="9">
    <source>
        <dbReference type="ARBA" id="ARBA00023136"/>
    </source>
</evidence>
<dbReference type="GO" id="GO:0004957">
    <property type="term" value="F:prostaglandin E receptor activity"/>
    <property type="evidence" value="ECO:0000318"/>
    <property type="project" value="GO_Central"/>
</dbReference>
<reference evidence="20" key="2">
    <citation type="submission" date="2025-08" db="UniProtKB">
        <authorList>
            <consortium name="Ensembl"/>
        </authorList>
    </citation>
    <scope>IDENTIFICATION</scope>
</reference>
<dbReference type="GO" id="GO:0033624">
    <property type="term" value="P:negative regulation of integrin activation"/>
    <property type="evidence" value="ECO:0007669"/>
    <property type="project" value="Ensembl"/>
</dbReference>
<evidence type="ECO:0000256" key="6">
    <source>
        <dbReference type="ARBA" id="ARBA00022692"/>
    </source>
</evidence>
<dbReference type="GO" id="GO:0006954">
    <property type="term" value="P:inflammatory response"/>
    <property type="evidence" value="ECO:0000318"/>
    <property type="project" value="GO_Central"/>
</dbReference>
<keyword evidence="12" id="KW-0325">Glycoprotein</keyword>
<proteinExistence type="inferred from homology"/>
<dbReference type="InterPro" id="IPR017452">
    <property type="entry name" value="GPCR_Rhodpsn_7TM"/>
</dbReference>
<accession>F7G7Q4</accession>
<feature type="transmembrane region" description="Helical" evidence="18">
    <location>
        <begin position="220"/>
        <end position="245"/>
    </location>
</feature>
<evidence type="ECO:0000313" key="20">
    <source>
        <dbReference type="Ensembl" id="ENSMODP00000025402.2"/>
    </source>
</evidence>
<organism evidence="20 21">
    <name type="scientific">Monodelphis domestica</name>
    <name type="common">Gray short-tailed opossum</name>
    <dbReference type="NCBI Taxonomy" id="13616"/>
    <lineage>
        <taxon>Eukaryota</taxon>
        <taxon>Metazoa</taxon>
        <taxon>Chordata</taxon>
        <taxon>Craniata</taxon>
        <taxon>Vertebrata</taxon>
        <taxon>Euteleostomi</taxon>
        <taxon>Mammalia</taxon>
        <taxon>Metatheria</taxon>
        <taxon>Didelphimorphia</taxon>
        <taxon>Didelphidae</taxon>
        <taxon>Monodelphis</taxon>
    </lineage>
</organism>
<dbReference type="GO" id="GO:0071380">
    <property type="term" value="P:cellular response to prostaglandin E stimulus"/>
    <property type="evidence" value="ECO:0000318"/>
    <property type="project" value="GO_Central"/>
</dbReference>
<evidence type="ECO:0000256" key="18">
    <source>
        <dbReference type="SAM" id="Phobius"/>
    </source>
</evidence>
<keyword evidence="9 18" id="KW-0472">Membrane</keyword>
<dbReference type="OMA" id="VGHVVWR"/>
<evidence type="ECO:0000313" key="21">
    <source>
        <dbReference type="Proteomes" id="UP000002280"/>
    </source>
</evidence>
<dbReference type="Gene3D" id="1.20.1070.10">
    <property type="entry name" value="Rhodopsin 7-helix transmembrane proteins"/>
    <property type="match status" value="1"/>
</dbReference>
<dbReference type="PRINTS" id="PR00237">
    <property type="entry name" value="GPCRRHODOPSN"/>
</dbReference>
<dbReference type="HOGENOM" id="CLU_045991_0_2_1"/>
<keyword evidence="11 16" id="KW-0675">Receptor</keyword>
<dbReference type="InterPro" id="IPR008365">
    <property type="entry name" value="Prostanoid_rcpt"/>
</dbReference>
<evidence type="ECO:0000256" key="8">
    <source>
        <dbReference type="ARBA" id="ARBA00023040"/>
    </source>
</evidence>
<dbReference type="GO" id="GO:0007189">
    <property type="term" value="P:adenylate cyclase-activating G protein-coupled receptor signaling pathway"/>
    <property type="evidence" value="ECO:0000318"/>
    <property type="project" value="GO_Central"/>
</dbReference>
<feature type="transmembrane region" description="Helical" evidence="18">
    <location>
        <begin position="56"/>
        <end position="76"/>
    </location>
</feature>
<evidence type="ECO:0000256" key="16">
    <source>
        <dbReference type="RuleBase" id="RU000688"/>
    </source>
</evidence>
<feature type="domain" description="G-protein coupled receptors family 1 profile" evidence="19">
    <location>
        <begin position="68"/>
        <end position="364"/>
    </location>
</feature>
<evidence type="ECO:0000256" key="13">
    <source>
        <dbReference type="ARBA" id="ARBA00023224"/>
    </source>
</evidence>
<dbReference type="GO" id="GO:0050728">
    <property type="term" value="P:negative regulation of inflammatory response"/>
    <property type="evidence" value="ECO:0000318"/>
    <property type="project" value="GO_Central"/>
</dbReference>
<evidence type="ECO:0000256" key="10">
    <source>
        <dbReference type="ARBA" id="ARBA00023157"/>
    </source>
</evidence>
<dbReference type="PANTHER" id="PTHR11866">
    <property type="entry name" value="G-PROTEIN COUPLED RECEPTOR FAMILY 1 MEMBER"/>
    <property type="match status" value="1"/>
</dbReference>
<dbReference type="STRING" id="13616.ENSMODP00000025402"/>
<dbReference type="PROSITE" id="PS00237">
    <property type="entry name" value="G_PROTEIN_RECEP_F1_1"/>
    <property type="match status" value="1"/>
</dbReference>
<evidence type="ECO:0000256" key="1">
    <source>
        <dbReference type="ARBA" id="ARBA00004651"/>
    </source>
</evidence>
<dbReference type="GO" id="GO:0009612">
    <property type="term" value="P:response to mechanical stimulus"/>
    <property type="evidence" value="ECO:0007669"/>
    <property type="project" value="Ensembl"/>
</dbReference>
<evidence type="ECO:0000256" key="11">
    <source>
        <dbReference type="ARBA" id="ARBA00023170"/>
    </source>
</evidence>
<name>F7G7Q4_MONDO</name>
<reference evidence="20 21" key="1">
    <citation type="journal article" date="2007" name="Nature">
        <title>Genome of the marsupial Monodelphis domestica reveals innovation in non-coding sequences.</title>
        <authorList>
            <person name="Mikkelsen T.S."/>
            <person name="Wakefield M.J."/>
            <person name="Aken B."/>
            <person name="Amemiya C.T."/>
            <person name="Chang J.L."/>
            <person name="Duke S."/>
            <person name="Garber M."/>
            <person name="Gentles A.J."/>
            <person name="Goodstadt L."/>
            <person name="Heger A."/>
            <person name="Jurka J."/>
            <person name="Kamal M."/>
            <person name="Mauceli E."/>
            <person name="Searle S.M."/>
            <person name="Sharpe T."/>
            <person name="Baker M.L."/>
            <person name="Batzer M.A."/>
            <person name="Benos P.V."/>
            <person name="Belov K."/>
            <person name="Clamp M."/>
            <person name="Cook A."/>
            <person name="Cuff J."/>
            <person name="Das R."/>
            <person name="Davidow L."/>
            <person name="Deakin J.E."/>
            <person name="Fazzari M.J."/>
            <person name="Glass J.L."/>
            <person name="Grabherr M."/>
            <person name="Greally J.M."/>
            <person name="Gu W."/>
            <person name="Hore T.A."/>
            <person name="Huttley G.A."/>
            <person name="Kleber M."/>
            <person name="Jirtle R.L."/>
            <person name="Koina E."/>
            <person name="Lee J.T."/>
            <person name="Mahony S."/>
            <person name="Marra M.A."/>
            <person name="Miller R.D."/>
            <person name="Nicholls R.D."/>
            <person name="Oda M."/>
            <person name="Papenfuss A.T."/>
            <person name="Parra Z.E."/>
            <person name="Pollock D.D."/>
            <person name="Ray D.A."/>
            <person name="Schein J.E."/>
            <person name="Speed T.P."/>
            <person name="Thompson K."/>
            <person name="VandeBerg J.L."/>
            <person name="Wade C.M."/>
            <person name="Walker J.A."/>
            <person name="Waters P.D."/>
            <person name="Webber C."/>
            <person name="Weidman J.R."/>
            <person name="Xie X."/>
            <person name="Zody M.C."/>
            <person name="Baldwin J."/>
            <person name="Abdouelleil A."/>
            <person name="Abdulkadir J."/>
            <person name="Abebe A."/>
            <person name="Abera B."/>
            <person name="Abreu J."/>
            <person name="Acer S.C."/>
            <person name="Aftuck L."/>
            <person name="Alexander A."/>
            <person name="An P."/>
            <person name="Anderson E."/>
            <person name="Anderson S."/>
            <person name="Arachi H."/>
            <person name="Azer M."/>
            <person name="Bachantsang P."/>
            <person name="Barry A."/>
            <person name="Bayul T."/>
            <person name="Berlin A."/>
            <person name="Bessette D."/>
            <person name="Bloom T."/>
            <person name="Bloom T."/>
            <person name="Boguslavskiy L."/>
            <person name="Bonnet C."/>
            <person name="Boukhgalter B."/>
            <person name="Bourzgui I."/>
            <person name="Brown A."/>
            <person name="Cahill P."/>
            <person name="Channer S."/>
            <person name="Cheshatsang Y."/>
            <person name="Chuda L."/>
            <person name="Citroen M."/>
            <person name="Collymore A."/>
            <person name="Cooke P."/>
            <person name="Costello M."/>
            <person name="D'Aco K."/>
            <person name="Daza R."/>
            <person name="De Haan G."/>
            <person name="DeGray S."/>
            <person name="DeMaso C."/>
            <person name="Dhargay N."/>
            <person name="Dooley K."/>
            <person name="Dooley E."/>
            <person name="Doricent M."/>
            <person name="Dorje P."/>
            <person name="Dorjee K."/>
            <person name="Dupes A."/>
            <person name="Elong R."/>
            <person name="Falk J."/>
            <person name="Farina A."/>
            <person name="Faro S."/>
            <person name="Ferguson D."/>
            <person name="Fisher S."/>
            <person name="Foley C.D."/>
            <person name="Franke A."/>
            <person name="Friedrich D."/>
            <person name="Gadbois L."/>
            <person name="Gearin G."/>
            <person name="Gearin C.R."/>
            <person name="Giannoukos G."/>
            <person name="Goode T."/>
            <person name="Graham J."/>
            <person name="Grandbois E."/>
            <person name="Grewal S."/>
            <person name="Gyaltsen K."/>
            <person name="Hafez N."/>
            <person name="Hagos B."/>
            <person name="Hall J."/>
            <person name="Henson C."/>
            <person name="Hollinger A."/>
            <person name="Honan T."/>
            <person name="Huard M.D."/>
            <person name="Hughes L."/>
            <person name="Hurhula B."/>
            <person name="Husby M.E."/>
            <person name="Kamat A."/>
            <person name="Kanga B."/>
            <person name="Kashin S."/>
            <person name="Khazanovich D."/>
            <person name="Kisner P."/>
            <person name="Lance K."/>
            <person name="Lara M."/>
            <person name="Lee W."/>
            <person name="Lennon N."/>
            <person name="Letendre F."/>
            <person name="LeVine R."/>
            <person name="Lipovsky A."/>
            <person name="Liu X."/>
            <person name="Liu J."/>
            <person name="Liu S."/>
            <person name="Lokyitsang T."/>
            <person name="Lokyitsang Y."/>
            <person name="Lubonja R."/>
            <person name="Lui A."/>
            <person name="MacDonald P."/>
            <person name="Magnisalis V."/>
            <person name="Maru K."/>
            <person name="Matthews C."/>
            <person name="McCusker W."/>
            <person name="McDonough S."/>
            <person name="Mehta T."/>
            <person name="Meldrim J."/>
            <person name="Meneus L."/>
            <person name="Mihai O."/>
            <person name="Mihalev A."/>
            <person name="Mihova T."/>
            <person name="Mittelman R."/>
            <person name="Mlenga V."/>
            <person name="Montmayeur A."/>
            <person name="Mulrain L."/>
            <person name="Navidi A."/>
            <person name="Naylor J."/>
            <person name="Negash T."/>
            <person name="Nguyen T."/>
            <person name="Nguyen N."/>
            <person name="Nicol R."/>
            <person name="Norbu C."/>
            <person name="Norbu N."/>
            <person name="Novod N."/>
            <person name="O'Neill B."/>
            <person name="Osman S."/>
            <person name="Markiewicz E."/>
            <person name="Oyono O.L."/>
            <person name="Patti C."/>
            <person name="Phunkhang P."/>
            <person name="Pierre F."/>
            <person name="Priest M."/>
            <person name="Raghuraman S."/>
            <person name="Rege F."/>
            <person name="Reyes R."/>
            <person name="Rise C."/>
            <person name="Rogov P."/>
            <person name="Ross K."/>
            <person name="Ryan E."/>
            <person name="Settipalli S."/>
            <person name="Shea T."/>
            <person name="Sherpa N."/>
            <person name="Shi L."/>
            <person name="Shih D."/>
            <person name="Sparrow T."/>
            <person name="Spaulding J."/>
            <person name="Stalker J."/>
            <person name="Stange-Thomann N."/>
            <person name="Stavropoulos S."/>
            <person name="Stone C."/>
            <person name="Strader C."/>
            <person name="Tesfaye S."/>
            <person name="Thomson T."/>
            <person name="Thoulutsang Y."/>
            <person name="Thoulutsang D."/>
            <person name="Topham K."/>
            <person name="Topping I."/>
            <person name="Tsamla T."/>
            <person name="Vassiliev H."/>
            <person name="Vo A."/>
            <person name="Wangchuk T."/>
            <person name="Wangdi T."/>
            <person name="Weiand M."/>
            <person name="Wilkinson J."/>
            <person name="Wilson A."/>
            <person name="Yadav S."/>
            <person name="Young G."/>
            <person name="Yu Q."/>
            <person name="Zembek L."/>
            <person name="Zhong D."/>
            <person name="Zimmer A."/>
            <person name="Zwirko Z."/>
            <person name="Jaffe D.B."/>
            <person name="Alvarez P."/>
            <person name="Brockman W."/>
            <person name="Butler J."/>
            <person name="Chin C."/>
            <person name="Gnerre S."/>
            <person name="MacCallum I."/>
            <person name="Graves J.A."/>
            <person name="Ponting C.P."/>
            <person name="Breen M."/>
            <person name="Samollow P.B."/>
            <person name="Lander E.S."/>
            <person name="Lindblad-Toh K."/>
        </authorList>
    </citation>
    <scope>NUCLEOTIDE SEQUENCE [LARGE SCALE GENOMIC DNA]</scope>
</reference>
<feature type="region of interest" description="Disordered" evidence="17">
    <location>
        <begin position="444"/>
        <end position="481"/>
    </location>
</feature>
<keyword evidence="13 16" id="KW-0807">Transducer</keyword>
<dbReference type="Ensembl" id="ENSMODT00000025853.3">
    <property type="protein sequence ID" value="ENSMODP00000025402.2"/>
    <property type="gene ID" value="ENSMODG00000020306.3"/>
</dbReference>
<feature type="transmembrane region" description="Helical" evidence="18">
    <location>
        <begin position="88"/>
        <end position="111"/>
    </location>
</feature>